<reference evidence="2" key="2">
    <citation type="submission" date="2023-01" db="EMBL/GenBank/DDBJ databases">
        <authorList>
            <person name="Sun Q."/>
            <person name="Evtushenko L."/>
        </authorList>
    </citation>
    <scope>NUCLEOTIDE SEQUENCE</scope>
    <source>
        <strain evidence="2">VKM Ac-1321</strain>
    </source>
</reference>
<keyword evidence="3" id="KW-1185">Reference proteome</keyword>
<evidence type="ECO:0000259" key="1">
    <source>
        <dbReference type="Pfam" id="PF12697"/>
    </source>
</evidence>
<sequence>MTTQQPVLFIHGLWLHASSWDNWIARFQEAGYTASAPGWPGDPDTVEEARANPESIADHGIDDVVAHYAKIIEALGTKPILVGHSFGGMIAQKLLGQDLAAAAVAIDAAQIKGVLPLPLSALRATLPVFKNPANRHRSVSLTADQFRFAFGNAIPAEESDALFERWAIPAPGKPLFEAAAANFDPHSPAKVDTANEMRGPLLLMMGGKDHTVPEAVTKATLKQYRHSNAITEILEFADRAHSLTIDHGWGDVADATLSWLAKHSDEIARAASAGAPGSAA</sequence>
<dbReference type="PANTHER" id="PTHR43194:SF2">
    <property type="entry name" value="PEROXISOMAL MEMBRANE PROTEIN LPX1"/>
    <property type="match status" value="1"/>
</dbReference>
<dbReference type="Gene3D" id="3.40.50.1820">
    <property type="entry name" value="alpha/beta hydrolase"/>
    <property type="match status" value="1"/>
</dbReference>
<reference evidence="2" key="1">
    <citation type="journal article" date="2014" name="Int. J. Syst. Evol. Microbiol.">
        <title>Complete genome sequence of Corynebacterium casei LMG S-19264T (=DSM 44701T), isolated from a smear-ripened cheese.</title>
        <authorList>
            <consortium name="US DOE Joint Genome Institute (JGI-PGF)"/>
            <person name="Walter F."/>
            <person name="Albersmeier A."/>
            <person name="Kalinowski J."/>
            <person name="Ruckert C."/>
        </authorList>
    </citation>
    <scope>NUCLEOTIDE SEQUENCE</scope>
    <source>
        <strain evidence="2">VKM Ac-1321</strain>
    </source>
</reference>
<protein>
    <submittedName>
        <fullName evidence="2">Alpha/beta hydrolase</fullName>
    </submittedName>
</protein>
<dbReference type="PANTHER" id="PTHR43194">
    <property type="entry name" value="HYDROLASE ALPHA/BETA FOLD FAMILY"/>
    <property type="match status" value="1"/>
</dbReference>
<gene>
    <name evidence="2" type="ORF">GCM10017581_078940</name>
</gene>
<name>A0A9W6NRC6_9ACTN</name>
<evidence type="ECO:0000313" key="3">
    <source>
        <dbReference type="Proteomes" id="UP001143480"/>
    </source>
</evidence>
<dbReference type="GO" id="GO:0016787">
    <property type="term" value="F:hydrolase activity"/>
    <property type="evidence" value="ECO:0007669"/>
    <property type="project" value="UniProtKB-KW"/>
</dbReference>
<dbReference type="InterPro" id="IPR029058">
    <property type="entry name" value="AB_hydrolase_fold"/>
</dbReference>
<dbReference type="SUPFAM" id="SSF53474">
    <property type="entry name" value="alpha/beta-Hydrolases"/>
    <property type="match status" value="1"/>
</dbReference>
<organism evidence="2 3">
    <name type="scientific">Dactylosporangium matsuzakiense</name>
    <dbReference type="NCBI Taxonomy" id="53360"/>
    <lineage>
        <taxon>Bacteria</taxon>
        <taxon>Bacillati</taxon>
        <taxon>Actinomycetota</taxon>
        <taxon>Actinomycetes</taxon>
        <taxon>Micromonosporales</taxon>
        <taxon>Micromonosporaceae</taxon>
        <taxon>Dactylosporangium</taxon>
    </lineage>
</organism>
<evidence type="ECO:0000313" key="2">
    <source>
        <dbReference type="EMBL" id="GLL06146.1"/>
    </source>
</evidence>
<dbReference type="Proteomes" id="UP001143480">
    <property type="component" value="Unassembled WGS sequence"/>
</dbReference>
<proteinExistence type="predicted"/>
<comment type="caution">
    <text evidence="2">The sequence shown here is derived from an EMBL/GenBank/DDBJ whole genome shotgun (WGS) entry which is preliminary data.</text>
</comment>
<dbReference type="EMBL" id="BSFP01000068">
    <property type="protein sequence ID" value="GLL06146.1"/>
    <property type="molecule type" value="Genomic_DNA"/>
</dbReference>
<dbReference type="InterPro" id="IPR000073">
    <property type="entry name" value="AB_hydrolase_1"/>
</dbReference>
<feature type="domain" description="AB hydrolase-1" evidence="1">
    <location>
        <begin position="7"/>
        <end position="255"/>
    </location>
</feature>
<keyword evidence="2" id="KW-0378">Hydrolase</keyword>
<dbReference type="RefSeq" id="WP_261960113.1">
    <property type="nucleotide sequence ID" value="NZ_BAAAXA010000001.1"/>
</dbReference>
<dbReference type="Pfam" id="PF12697">
    <property type="entry name" value="Abhydrolase_6"/>
    <property type="match status" value="1"/>
</dbReference>
<accession>A0A9W6NRC6</accession>
<dbReference type="InterPro" id="IPR050228">
    <property type="entry name" value="Carboxylesterase_BioH"/>
</dbReference>
<dbReference type="AlphaFoldDB" id="A0A9W6NRC6"/>